<feature type="coiled-coil region" evidence="8">
    <location>
        <begin position="403"/>
        <end position="472"/>
    </location>
</feature>
<dbReference type="InterPro" id="IPR036227">
    <property type="entry name" value="Ribosomal_uL15/eL18_sf"/>
</dbReference>
<feature type="compositionally biased region" description="Basic residues" evidence="9">
    <location>
        <begin position="948"/>
        <end position="972"/>
    </location>
</feature>
<dbReference type="FunFam" id="3.100.10.10:FF:000002">
    <property type="entry name" value="60S ribosomal protein L27a"/>
    <property type="match status" value="1"/>
</dbReference>
<comment type="similarity">
    <text evidence="1 7">Belongs to the universal ribosomal protein uL15 family.</text>
</comment>
<evidence type="ECO:0000256" key="2">
    <source>
        <dbReference type="ARBA" id="ARBA00022737"/>
    </source>
</evidence>
<dbReference type="EMBL" id="KK107670">
    <property type="protein sequence ID" value="EZA48197.1"/>
    <property type="molecule type" value="Genomic_DNA"/>
</dbReference>
<sequence length="1089" mass="120271">MGKSEERNGTTAQAGESTFLAKSSTEASKMLEAALLQIDDIISGACAENAAEGSTEWKNSVKEAARNLVTAIKSAPNHPPPPDAVTEDILLQWMQPPFTIRLVLLRFVLSATSVSSEFRSTASAFHDATYSGNANFRDRKFIMEKVWSDGIIGERKDLTPIMEEEDKGQAKGSQSDSSDAASTIKHWNSRWTPSEGYESSGTSTNSDVGDGYLQDYPRGTGLSEPGIACQTAYRSQECLCQACLLGYAKMIALQGSMPNICAVSSGMSNICAASAAHLGSFSSLCATPCSSVSSDLTHHPLKEHVTSVGHCPHVCHLQQSPMLAKERGILHAANKTNSTMSLPVSSRCGSLDRRRRKLRSRVDRDQRAMSHSDLICHEKDKPQHYCSLQQFHCGSNVCMNNYHSKTEERLRKLESERGALHMEVSVLSEQVDAQSNKIQELESMLQDKKDTLRQMEEALQKEVLSRSALETQKLELLSSLSEMKLRQAGLEHENLSLRSTSPLSNGERFSRHTGQYSSLPRPPTSKKGVVFGKVPNLVSGAHTTIPLAVRGVSARCLSAPILAEEEKIVIGEASVQPKPLPPKPLGELTMEDVGDWLSRLGLECYAGELRRWGATGPKLLDITQAQLEKELDIKNTLHRKKLLYAIESERSNGAGFLGSHKMDNGAVLRWLDDIGLPQHKEAFHNAKIDGRVLHRLTTEDLLNLGVTAQLHAASLRRGIQVLRDLEFEFDSLERRSANGNGADGTYVTLWTNHRVMEWLRVVDLAEYAPNMRGSGVHGGLIIHEGRFTSELLATLLSIPPAKTLLRRHLTTHFNQILGREVVQQKREIESTLGFVPLTLTARLKVSKKSQFTLKRKKSKNEVDFGNLVCPLEASPPDGRTIFCLEYPVRSNTGTPFRQVVITSDDAFLAVPAADKGNRDCVIIYSAKTGALVSKIPIKLPGFKATHKKKTRKLRGHVSHGHGRIGKHRKHPGGRGNAGGLHHHRINFDKYHPGYFGKLGMRNFHLRRNTKWCPTINLDKLWTLVSEQTRLKYKDVEGKAPVIDLVKAGYYKLLGKGRLPKQPVIVKAKFFSKQAEDKIKAVGGACVLCA</sequence>
<dbReference type="Gene3D" id="3.100.10.10">
    <property type="match status" value="1"/>
</dbReference>
<evidence type="ECO:0000256" key="6">
    <source>
        <dbReference type="ARBA" id="ARBA00035527"/>
    </source>
</evidence>
<feature type="compositionally biased region" description="Polar residues" evidence="9">
    <location>
        <begin position="171"/>
        <end position="207"/>
    </location>
</feature>
<evidence type="ECO:0000256" key="1">
    <source>
        <dbReference type="ARBA" id="ARBA00007320"/>
    </source>
</evidence>
<dbReference type="SMART" id="SM00454">
    <property type="entry name" value="SAM"/>
    <property type="match status" value="3"/>
</dbReference>
<feature type="region of interest" description="Disordered" evidence="9">
    <location>
        <begin position="498"/>
        <end position="524"/>
    </location>
</feature>
<dbReference type="Pfam" id="PF00828">
    <property type="entry name" value="Ribosomal_L27A"/>
    <property type="match status" value="1"/>
</dbReference>
<dbReference type="HAMAP" id="MF_01341">
    <property type="entry name" value="Ribosomal_uL15"/>
    <property type="match status" value="1"/>
</dbReference>
<dbReference type="PROSITE" id="PS00475">
    <property type="entry name" value="RIBOSOMAL_L15"/>
    <property type="match status" value="1"/>
</dbReference>
<feature type="region of interest" description="Disordered" evidence="9">
    <location>
        <begin position="948"/>
        <end position="976"/>
    </location>
</feature>
<dbReference type="Pfam" id="PF07647">
    <property type="entry name" value="SAM_2"/>
    <property type="match status" value="1"/>
</dbReference>
<feature type="domain" description="SAM" evidence="10">
    <location>
        <begin position="588"/>
        <end position="652"/>
    </location>
</feature>
<evidence type="ECO:0000259" key="10">
    <source>
        <dbReference type="PROSITE" id="PS50105"/>
    </source>
</evidence>
<keyword evidence="4 8" id="KW-0175">Coiled coil</keyword>
<evidence type="ECO:0000256" key="8">
    <source>
        <dbReference type="SAM" id="Coils"/>
    </source>
</evidence>
<evidence type="ECO:0000313" key="11">
    <source>
        <dbReference type="EMBL" id="EZA48197.1"/>
    </source>
</evidence>
<reference evidence="11 12" key="1">
    <citation type="journal article" date="2014" name="Curr. Biol.">
        <title>The genome of the clonal raider ant Cerapachys biroi.</title>
        <authorList>
            <person name="Oxley P.R."/>
            <person name="Ji L."/>
            <person name="Fetter-Pruneda I."/>
            <person name="McKenzie S.K."/>
            <person name="Li C."/>
            <person name="Hu H."/>
            <person name="Zhang G."/>
            <person name="Kronauer D.J."/>
        </authorList>
    </citation>
    <scope>NUCLEOTIDE SEQUENCE [LARGE SCALE GENOMIC DNA]</scope>
</reference>
<dbReference type="PANTHER" id="PTHR12587:SF14">
    <property type="entry name" value="AT31531P"/>
    <property type="match status" value="1"/>
</dbReference>
<keyword evidence="2" id="KW-0677">Repeat</keyword>
<dbReference type="InterPro" id="IPR029515">
    <property type="entry name" value="Liprin"/>
</dbReference>
<dbReference type="InterPro" id="IPR021131">
    <property type="entry name" value="Ribosomal_uL15/eL18"/>
</dbReference>
<feature type="region of interest" description="Disordered" evidence="9">
    <location>
        <begin position="158"/>
        <end position="210"/>
    </location>
</feature>
<accession>A0A026VWS9</accession>
<protein>
    <recommendedName>
        <fullName evidence="6">60S ribosomal protein L27a</fullName>
    </recommendedName>
</protein>
<dbReference type="Pfam" id="PF26022">
    <property type="entry name" value="CC_Liprin_beta"/>
    <property type="match status" value="1"/>
</dbReference>
<evidence type="ECO:0000256" key="3">
    <source>
        <dbReference type="ARBA" id="ARBA00022980"/>
    </source>
</evidence>
<dbReference type="GO" id="GO:0015934">
    <property type="term" value="C:large ribosomal subunit"/>
    <property type="evidence" value="ECO:0007669"/>
    <property type="project" value="InterPro"/>
</dbReference>
<evidence type="ECO:0000256" key="5">
    <source>
        <dbReference type="ARBA" id="ARBA00023274"/>
    </source>
</evidence>
<dbReference type="CDD" id="cd09569">
    <property type="entry name" value="SAM_liprin-beta1_2_repeat3"/>
    <property type="match status" value="1"/>
</dbReference>
<dbReference type="CDD" id="cd09566">
    <property type="entry name" value="SAM_liprin-beta1_2_repeat2"/>
    <property type="match status" value="1"/>
</dbReference>
<organism evidence="11 12">
    <name type="scientific">Ooceraea biroi</name>
    <name type="common">Clonal raider ant</name>
    <name type="synonym">Cerapachys biroi</name>
    <dbReference type="NCBI Taxonomy" id="2015173"/>
    <lineage>
        <taxon>Eukaryota</taxon>
        <taxon>Metazoa</taxon>
        <taxon>Ecdysozoa</taxon>
        <taxon>Arthropoda</taxon>
        <taxon>Hexapoda</taxon>
        <taxon>Insecta</taxon>
        <taxon>Pterygota</taxon>
        <taxon>Neoptera</taxon>
        <taxon>Endopterygota</taxon>
        <taxon>Hymenoptera</taxon>
        <taxon>Apocrita</taxon>
        <taxon>Aculeata</taxon>
        <taxon>Formicoidea</taxon>
        <taxon>Formicidae</taxon>
        <taxon>Dorylinae</taxon>
        <taxon>Ooceraea</taxon>
    </lineage>
</organism>
<evidence type="ECO:0000256" key="4">
    <source>
        <dbReference type="ARBA" id="ARBA00023054"/>
    </source>
</evidence>
<dbReference type="InterPro" id="IPR001660">
    <property type="entry name" value="SAM"/>
</dbReference>
<dbReference type="SUPFAM" id="SSF47769">
    <property type="entry name" value="SAM/Pointed domain"/>
    <property type="match status" value="3"/>
</dbReference>
<dbReference type="InterPro" id="IPR030878">
    <property type="entry name" value="Ribosomal_uL15"/>
</dbReference>
<dbReference type="STRING" id="2015173.A0A026VWS9"/>
<dbReference type="GO" id="GO:0006412">
    <property type="term" value="P:translation"/>
    <property type="evidence" value="ECO:0007669"/>
    <property type="project" value="InterPro"/>
</dbReference>
<dbReference type="GO" id="GO:0003735">
    <property type="term" value="F:structural constituent of ribosome"/>
    <property type="evidence" value="ECO:0007669"/>
    <property type="project" value="InterPro"/>
</dbReference>
<dbReference type="Pfam" id="PF23586">
    <property type="entry name" value="Beta-prop_NWD2_C"/>
    <property type="match status" value="1"/>
</dbReference>
<dbReference type="AlphaFoldDB" id="A0A026VWS9"/>
<dbReference type="OMA" id="ILLQWMQ"/>
<name>A0A026VWS9_OOCBI</name>
<dbReference type="OrthoDB" id="61900at2759"/>
<dbReference type="InterPro" id="IPR037619">
    <property type="entry name" value="LIPB1/2_SAM_3rd"/>
</dbReference>
<dbReference type="InterPro" id="IPR058914">
    <property type="entry name" value="LIPB1/2_CC"/>
</dbReference>
<dbReference type="Gene3D" id="1.10.150.50">
    <property type="entry name" value="Transcription Factor, Ets-1"/>
    <property type="match status" value="3"/>
</dbReference>
<dbReference type="GO" id="GO:0048786">
    <property type="term" value="C:presynaptic active zone"/>
    <property type="evidence" value="ECO:0007669"/>
    <property type="project" value="TreeGrafter"/>
</dbReference>
<dbReference type="InterPro" id="IPR056534">
    <property type="entry name" value="Beta-prop_NWD2_C"/>
</dbReference>
<keyword evidence="12" id="KW-1185">Reference proteome</keyword>
<dbReference type="InterPro" id="IPR013761">
    <property type="entry name" value="SAM/pointed_sf"/>
</dbReference>
<dbReference type="GO" id="GO:0007528">
    <property type="term" value="P:neuromuscular junction development"/>
    <property type="evidence" value="ECO:0007669"/>
    <property type="project" value="TreeGrafter"/>
</dbReference>
<dbReference type="InterPro" id="IPR001196">
    <property type="entry name" value="Ribosomal_uL15_CS"/>
</dbReference>
<dbReference type="Pfam" id="PF00536">
    <property type="entry name" value="SAM_1"/>
    <property type="match status" value="2"/>
</dbReference>
<gene>
    <name evidence="11" type="ORF">X777_14300</name>
</gene>
<keyword evidence="3 7" id="KW-0689">Ribosomal protein</keyword>
<evidence type="ECO:0000256" key="9">
    <source>
        <dbReference type="SAM" id="MobiDB-lite"/>
    </source>
</evidence>
<evidence type="ECO:0000256" key="7">
    <source>
        <dbReference type="RuleBase" id="RU003888"/>
    </source>
</evidence>
<proteinExistence type="inferred from homology"/>
<dbReference type="SUPFAM" id="SSF52080">
    <property type="entry name" value="Ribosomal proteins L15p and L18e"/>
    <property type="match status" value="1"/>
</dbReference>
<dbReference type="InterPro" id="IPR037618">
    <property type="entry name" value="LIPB1/2_SAM_2nd"/>
</dbReference>
<dbReference type="Proteomes" id="UP000053097">
    <property type="component" value="Unassembled WGS sequence"/>
</dbReference>
<feature type="domain" description="SAM" evidence="10">
    <location>
        <begin position="662"/>
        <end position="725"/>
    </location>
</feature>
<evidence type="ECO:0000313" key="12">
    <source>
        <dbReference type="Proteomes" id="UP000053097"/>
    </source>
</evidence>
<keyword evidence="5 7" id="KW-0687">Ribonucleoprotein</keyword>
<dbReference type="PROSITE" id="PS50105">
    <property type="entry name" value="SAM_DOMAIN"/>
    <property type="match status" value="2"/>
</dbReference>
<dbReference type="PANTHER" id="PTHR12587">
    <property type="entry name" value="LAR INTERACTING PROTEIN LIP -RELATED PROTEIN"/>
    <property type="match status" value="1"/>
</dbReference>